<evidence type="ECO:0000256" key="9">
    <source>
        <dbReference type="SAM" id="MobiDB-lite"/>
    </source>
</evidence>
<keyword evidence="12" id="KW-1185">Reference proteome</keyword>
<evidence type="ECO:0000256" key="5">
    <source>
        <dbReference type="ARBA" id="ARBA00022679"/>
    </source>
</evidence>
<feature type="compositionally biased region" description="Basic and acidic residues" evidence="9">
    <location>
        <begin position="26"/>
        <end position="40"/>
    </location>
</feature>
<evidence type="ECO:0000256" key="1">
    <source>
        <dbReference type="ARBA" id="ARBA00004922"/>
    </source>
</evidence>
<dbReference type="InterPro" id="IPR029489">
    <property type="entry name" value="OGT/SEC/SPY_C"/>
</dbReference>
<dbReference type="EMBL" id="JADGJW010000773">
    <property type="protein sequence ID" value="KAJ3212570.1"/>
    <property type="molecule type" value="Genomic_DNA"/>
</dbReference>
<dbReference type="PANTHER" id="PTHR44998">
    <property type="match status" value="1"/>
</dbReference>
<feature type="repeat" description="TPR" evidence="8">
    <location>
        <begin position="700"/>
        <end position="733"/>
    </location>
</feature>
<dbReference type="EC" id="2.4.1.255" evidence="3"/>
<name>A0AAD5TZL3_9FUNG</name>
<dbReference type="PROSITE" id="PS50293">
    <property type="entry name" value="TPR_REGION"/>
    <property type="match status" value="1"/>
</dbReference>
<dbReference type="SMART" id="SM00028">
    <property type="entry name" value="TPR"/>
    <property type="match status" value="7"/>
</dbReference>
<keyword evidence="4" id="KW-0328">Glycosyltransferase</keyword>
<dbReference type="Pfam" id="PF13432">
    <property type="entry name" value="TPR_16"/>
    <property type="match status" value="1"/>
</dbReference>
<evidence type="ECO:0000256" key="8">
    <source>
        <dbReference type="PROSITE-ProRule" id="PRU00339"/>
    </source>
</evidence>
<keyword evidence="5" id="KW-0808">Transferase</keyword>
<feature type="domain" description="O-GlcNAc transferase C-terminal" evidence="10">
    <location>
        <begin position="885"/>
        <end position="1015"/>
    </location>
</feature>
<dbReference type="SUPFAM" id="SSF48452">
    <property type="entry name" value="TPR-like"/>
    <property type="match status" value="2"/>
</dbReference>
<proteinExistence type="inferred from homology"/>
<sequence>MSILMHEPIPVTSEIQMQQSLTQNEPLREGNYSKRDRRDSASAFPYRKHNPNRISQSNIIPYNSVQNTENTLKRNSTEILPAASKRNSIPFFKLSLEDHIQQTNLNGNMGISQVTSEPIQQQQPQLFKNNNNQIQQLQTTTLIHSNATLPERSFSLSGFHHTQNNLFNAIENPRIKSIPSDELLHRRHSAYHGNEISNITFNNQQHILENKMSGQYPNHSFHFQLNHNENNTVFLQHLQQSQQFFSQQQSSFFTQNLLQHYANPPSFHNFAANITHIPNQYYAAGPVVFHGLPIPSNQQFSIGGIVGTANNVIPGTTAIGYSSFVQNPTSPFDSASQELINRKEWFESLLRLAHQKYNSQEFSGALSILQDLYNLNQHHLPTLLLLGCTCYSLGLHNMSIFYNNLILNIDSNFAEAYSNLGTTHRALSNQNLSQQLAECRNINLPPNLIGKSNIECSEYYYRMAIQIRPKYWDASINLAGLLSSQSRHKEAIDVYEAIESLVDDLSEQEKIFDLDKGNKSDSEVVSVIMELEKRRSQLHYANNAGNSVVFTTERRRDLYFAKGNLLYAMNNIQAAKKEYFKGLIAVGLDIGSVFANSIHGTLPISSVTPQLALAINQKNLNTPSNDPLYHPTTSSILQTLAKIFQDFNLPALAVSLYYLSLSIFPTANTCNNLGILLASHRLQESIQWYECGLALDPQHVHLYTNLGSALKDRGQINEGISCYQQAIAIQPDFFIALANLANVYRDLGRVEEAVDLYRRALQIKPDFVEAFCNYVNSLLFICSWENRDQNLQKIKEVVEKQLKDGIAIYPNAVPTVLPFHTFTYSSLSSWMVREISRRNADRVTWNVKSSDWFPGFPKKPREVLLDYNGDVSSVPKNVFENSLHYPFPYDVSTEPTEFIHVGYVSSDFNNHPLAHLMQSVFGFHDRSKFRVFCYSLSPTDNSTYREKIKEESDVFVDVSSWGLKEIVERISLIDKIHVLCNLNGYTKGGRNEIFAARAAPIQMAFMGFAGTMGAGNIYDPENNGPNQGVAISKDGKDRSYFEALESRWIDYFVVDEVSCPRKLVCGEPLSDEEVLFENENQQFISPQGRAGLISNLDDRNRVYTERLIYMPESYFVNDHAQGFREQEDTEVTRLIKAVYHSEDQPGNLKSSDIWPDEAYLSNAERLLWRTEEIRRLKMRNEVFPNIREDTVIFANFNQLYKVDPDIFYTWMNILKRVPNSILWLLRFPPAGEKNLRKLAEEYAGVEVAKRLIFTAVASKHIHIHRGRVADVFLDTPECNAHTTAADILWSGTPIITYPKYEFKMCSRVAASICYATGSWDQRDSRNFKARMQPGGLNLPLERLREKTLLGHHMVVNSYSEYEQRAVSFGLGIKWGWKRIGSRNDNGRPFSDPVSNPLKSDFQNHPVPFYPNTQSPLFIYVPSGTAVDLRRTLFLNRDKFPLFDTKRWVYNLEKGMKLAVKKFYKDWKEFKTFNKNEFLSLPTKVDESGSFAQSKCLWIKDITDEDTT</sequence>
<gene>
    <name evidence="11" type="ORF">HK099_007706</name>
</gene>
<dbReference type="Gene3D" id="1.25.40.10">
    <property type="entry name" value="Tetratricopeptide repeat domain"/>
    <property type="match status" value="4"/>
</dbReference>
<keyword evidence="7 8" id="KW-0802">TPR repeat</keyword>
<evidence type="ECO:0000256" key="6">
    <source>
        <dbReference type="ARBA" id="ARBA00022737"/>
    </source>
</evidence>
<comment type="caution">
    <text evidence="11">The sequence shown here is derived from an EMBL/GenBank/DDBJ whole genome shotgun (WGS) entry which is preliminary data.</text>
</comment>
<protein>
    <recommendedName>
        <fullName evidence="3">protein O-GlcNAc transferase</fullName>
        <ecNumber evidence="3">2.4.1.255</ecNumber>
    </recommendedName>
</protein>
<dbReference type="Gene3D" id="3.40.50.11380">
    <property type="match status" value="1"/>
</dbReference>
<evidence type="ECO:0000256" key="2">
    <source>
        <dbReference type="ARBA" id="ARBA00005386"/>
    </source>
</evidence>
<feature type="compositionally biased region" description="Polar residues" evidence="9">
    <location>
        <begin position="13"/>
        <end position="25"/>
    </location>
</feature>
<evidence type="ECO:0000256" key="7">
    <source>
        <dbReference type="ARBA" id="ARBA00022803"/>
    </source>
</evidence>
<evidence type="ECO:0000259" key="10">
    <source>
        <dbReference type="Pfam" id="PF13844"/>
    </source>
</evidence>
<evidence type="ECO:0000256" key="3">
    <source>
        <dbReference type="ARBA" id="ARBA00011970"/>
    </source>
</evidence>
<dbReference type="PANTHER" id="PTHR44998:SF1">
    <property type="entry name" value="UDP-N-ACETYLGLUCOSAMINE--PEPTIDE N-ACETYLGLUCOSAMINYLTRANSFERASE 110 KDA SUBUNIT"/>
    <property type="match status" value="1"/>
</dbReference>
<dbReference type="GO" id="GO:0006493">
    <property type="term" value="P:protein O-linked glycosylation"/>
    <property type="evidence" value="ECO:0007669"/>
    <property type="project" value="TreeGrafter"/>
</dbReference>
<dbReference type="InterPro" id="IPR019734">
    <property type="entry name" value="TPR_rpt"/>
</dbReference>
<keyword evidence="6" id="KW-0677">Repeat</keyword>
<feature type="repeat" description="TPR" evidence="8">
    <location>
        <begin position="734"/>
        <end position="767"/>
    </location>
</feature>
<dbReference type="Proteomes" id="UP001211065">
    <property type="component" value="Unassembled WGS sequence"/>
</dbReference>
<accession>A0AAD5TZL3</accession>
<dbReference type="InterPro" id="IPR011990">
    <property type="entry name" value="TPR-like_helical_dom_sf"/>
</dbReference>
<feature type="region of interest" description="Disordered" evidence="9">
    <location>
        <begin position="1"/>
        <end position="55"/>
    </location>
</feature>
<feature type="domain" description="O-GlcNAc transferase C-terminal" evidence="10">
    <location>
        <begin position="1186"/>
        <end position="1317"/>
    </location>
</feature>
<evidence type="ECO:0000256" key="4">
    <source>
        <dbReference type="ARBA" id="ARBA00022676"/>
    </source>
</evidence>
<dbReference type="Pfam" id="PF13844">
    <property type="entry name" value="Glyco_transf_41"/>
    <property type="match status" value="2"/>
</dbReference>
<reference evidence="11" key="1">
    <citation type="submission" date="2020-05" db="EMBL/GenBank/DDBJ databases">
        <title>Phylogenomic resolution of chytrid fungi.</title>
        <authorList>
            <person name="Stajich J.E."/>
            <person name="Amses K."/>
            <person name="Simmons R."/>
            <person name="Seto K."/>
            <person name="Myers J."/>
            <person name="Bonds A."/>
            <person name="Quandt C.A."/>
            <person name="Barry K."/>
            <person name="Liu P."/>
            <person name="Grigoriev I."/>
            <person name="Longcore J.E."/>
            <person name="James T.Y."/>
        </authorList>
    </citation>
    <scope>NUCLEOTIDE SEQUENCE</scope>
    <source>
        <strain evidence="11">JEL0476</strain>
    </source>
</reference>
<evidence type="ECO:0000313" key="12">
    <source>
        <dbReference type="Proteomes" id="UP001211065"/>
    </source>
</evidence>
<comment type="pathway">
    <text evidence="1">Protein modification; protein glycosylation.</text>
</comment>
<evidence type="ECO:0000313" key="11">
    <source>
        <dbReference type="EMBL" id="KAJ3212570.1"/>
    </source>
</evidence>
<dbReference type="GO" id="GO:0097363">
    <property type="term" value="F:protein O-acetylglucosaminyltransferase activity"/>
    <property type="evidence" value="ECO:0007669"/>
    <property type="project" value="UniProtKB-EC"/>
</dbReference>
<organism evidence="11 12">
    <name type="scientific">Clydaea vesicula</name>
    <dbReference type="NCBI Taxonomy" id="447962"/>
    <lineage>
        <taxon>Eukaryota</taxon>
        <taxon>Fungi</taxon>
        <taxon>Fungi incertae sedis</taxon>
        <taxon>Chytridiomycota</taxon>
        <taxon>Chytridiomycota incertae sedis</taxon>
        <taxon>Chytridiomycetes</taxon>
        <taxon>Lobulomycetales</taxon>
        <taxon>Lobulomycetaceae</taxon>
        <taxon>Clydaea</taxon>
    </lineage>
</organism>
<dbReference type="Gene3D" id="3.40.50.2000">
    <property type="entry name" value="Glycogen Phosphorylase B"/>
    <property type="match status" value="1"/>
</dbReference>
<comment type="similarity">
    <text evidence="2">Belongs to the glycosyltransferase 41 family. O-GlcNAc transferase subfamily.</text>
</comment>
<dbReference type="PROSITE" id="PS50005">
    <property type="entry name" value="TPR"/>
    <property type="match status" value="2"/>
</dbReference>